<keyword evidence="4" id="KW-1185">Reference proteome</keyword>
<dbReference type="OrthoDB" id="2368327at2759"/>
<name>A0A2I1FV75_9GLOM</name>
<sequence>MFRLQQNLKNSNNFITLQQQNPILARTVYSSLNLRFLPSAFYSTKKINLPKINDEKVVTTLFTKYDRLDSFIGDRAYNYYATRALKLKVPGAIRRDFMIIANRIIRREFLAEIAVKCELDKLMLQHTKNNYHLGEMMEAYCSAMIFNGMEEEMKKFTSDIVDYYFEEKKEKKEKKKKANKVVKEGQNKTIEEMKKNDDKKEEKKDKQKGMVEMKKKNDDKKDDKKDDKTTNEITNKVVKEINNEEKQQKGVEINKNDKHKNIKENKVSSENSKKKKKKKKGTNDKTIKEEKEKEIILSIKGQ</sequence>
<evidence type="ECO:0000256" key="1">
    <source>
        <dbReference type="SAM" id="MobiDB-lite"/>
    </source>
</evidence>
<dbReference type="GO" id="GO:0006396">
    <property type="term" value="P:RNA processing"/>
    <property type="evidence" value="ECO:0007669"/>
    <property type="project" value="InterPro"/>
</dbReference>
<evidence type="ECO:0000313" key="4">
    <source>
        <dbReference type="Proteomes" id="UP000234323"/>
    </source>
</evidence>
<dbReference type="VEuPathDB" id="FungiDB:RhiirFUN_019392"/>
<dbReference type="SUPFAM" id="SSF69065">
    <property type="entry name" value="RNase III domain-like"/>
    <property type="match status" value="1"/>
</dbReference>
<proteinExistence type="predicted"/>
<feature type="compositionally biased region" description="Basic and acidic residues" evidence="1">
    <location>
        <begin position="181"/>
        <end position="230"/>
    </location>
</feature>
<dbReference type="InterPro" id="IPR000999">
    <property type="entry name" value="RNase_III_dom"/>
</dbReference>
<dbReference type="VEuPathDB" id="FungiDB:RhiirA1_386992"/>
<feature type="region of interest" description="Disordered" evidence="1">
    <location>
        <begin position="174"/>
        <end position="302"/>
    </location>
</feature>
<accession>A0A2I1FV75</accession>
<feature type="domain" description="RNase III" evidence="2">
    <location>
        <begin position="25"/>
        <end position="149"/>
    </location>
</feature>
<dbReference type="EMBL" id="LLXI01000023">
    <property type="protein sequence ID" value="PKY38279.1"/>
    <property type="molecule type" value="Genomic_DNA"/>
</dbReference>
<protein>
    <recommendedName>
        <fullName evidence="2">RNase III domain-containing protein</fullName>
    </recommendedName>
</protein>
<dbReference type="AlphaFoldDB" id="A0A2I1FV75"/>
<dbReference type="PROSITE" id="PS50142">
    <property type="entry name" value="RNASE_3_2"/>
    <property type="match status" value="1"/>
</dbReference>
<dbReference type="Proteomes" id="UP000234323">
    <property type="component" value="Unassembled WGS sequence"/>
</dbReference>
<dbReference type="InterPro" id="IPR036389">
    <property type="entry name" value="RNase_III_sf"/>
</dbReference>
<evidence type="ECO:0000259" key="2">
    <source>
        <dbReference type="PROSITE" id="PS50142"/>
    </source>
</evidence>
<evidence type="ECO:0000313" key="3">
    <source>
        <dbReference type="EMBL" id="PKY38279.1"/>
    </source>
</evidence>
<feature type="compositionally biased region" description="Basic and acidic residues" evidence="1">
    <location>
        <begin position="281"/>
        <end position="295"/>
    </location>
</feature>
<feature type="compositionally biased region" description="Basic and acidic residues" evidence="1">
    <location>
        <begin position="237"/>
        <end position="256"/>
    </location>
</feature>
<dbReference type="Gene3D" id="1.10.1520.10">
    <property type="entry name" value="Ribonuclease III domain"/>
    <property type="match status" value="1"/>
</dbReference>
<dbReference type="VEuPathDB" id="FungiDB:FUN_017962"/>
<reference evidence="3 4" key="1">
    <citation type="submission" date="2015-10" db="EMBL/GenBank/DDBJ databases">
        <title>Genome analyses suggest a sexual origin of heterokaryosis in a supposedly ancient asexual fungus.</title>
        <authorList>
            <person name="Ropars J."/>
            <person name="Sedzielewska K."/>
            <person name="Noel J."/>
            <person name="Charron P."/>
            <person name="Farinelli L."/>
            <person name="Marton T."/>
            <person name="Kruger M."/>
            <person name="Pelin A."/>
            <person name="Brachmann A."/>
            <person name="Corradi N."/>
        </authorList>
    </citation>
    <scope>NUCLEOTIDE SEQUENCE [LARGE SCALE GENOMIC DNA]</scope>
    <source>
        <strain evidence="3 4">A4</strain>
    </source>
</reference>
<comment type="caution">
    <text evidence="3">The sequence shown here is derived from an EMBL/GenBank/DDBJ whole genome shotgun (WGS) entry which is preliminary data.</text>
</comment>
<dbReference type="GO" id="GO:0004525">
    <property type="term" value="F:ribonuclease III activity"/>
    <property type="evidence" value="ECO:0007669"/>
    <property type="project" value="InterPro"/>
</dbReference>
<gene>
    <name evidence="3" type="ORF">RhiirA4_508158</name>
</gene>
<organism evidence="3 4">
    <name type="scientific">Rhizophagus irregularis</name>
    <dbReference type="NCBI Taxonomy" id="588596"/>
    <lineage>
        <taxon>Eukaryota</taxon>
        <taxon>Fungi</taxon>
        <taxon>Fungi incertae sedis</taxon>
        <taxon>Mucoromycota</taxon>
        <taxon>Glomeromycotina</taxon>
        <taxon>Glomeromycetes</taxon>
        <taxon>Glomerales</taxon>
        <taxon>Glomeraceae</taxon>
        <taxon>Rhizophagus</taxon>
    </lineage>
</organism>